<protein>
    <submittedName>
        <fullName evidence="1">Uncharacterized protein</fullName>
    </submittedName>
</protein>
<name>A0A6A5E5Y8_PERFL</name>
<sequence>MLKAVVGVDPLVVPLSITWLWKSHPLWMSIQLSMTCGFLDNRPLCTLLLCPLTDRTLVTLNPYQLPVPSDPDSPGCSAIDDSTCWSIANFWRLLQLAVLAPAMKRPRRTTRSTAGHHANVHHLPRLVGEVGAANPPTVVANAVFALFRPWFDFENRECSSAGRSLPVVIEASTSPTAPSHLRKPQYVLHNLPLPHQSKLHPPLPTHFNLPNLPYPLHHRHTPTPLPLDHKLCS</sequence>
<dbReference type="EMBL" id="VHII01000011">
    <property type="protein sequence ID" value="KAF1384191.1"/>
    <property type="molecule type" value="Genomic_DNA"/>
</dbReference>
<gene>
    <name evidence="1" type="ORF">PFLUV_G00139770</name>
</gene>
<evidence type="ECO:0000313" key="1">
    <source>
        <dbReference type="EMBL" id="KAF1384191.1"/>
    </source>
</evidence>
<reference evidence="1 2" key="1">
    <citation type="submission" date="2019-06" db="EMBL/GenBank/DDBJ databases">
        <title>A chromosome-scale genome assembly of the European perch, Perca fluviatilis.</title>
        <authorList>
            <person name="Roques C."/>
            <person name="Zahm M."/>
            <person name="Cabau C."/>
            <person name="Klopp C."/>
            <person name="Bouchez O."/>
            <person name="Donnadieu C."/>
            <person name="Kuhl H."/>
            <person name="Gislard M."/>
            <person name="Guendouz S."/>
            <person name="Journot L."/>
            <person name="Haffray P."/>
            <person name="Bestin A."/>
            <person name="Morvezen R."/>
            <person name="Feron R."/>
            <person name="Wen M."/>
            <person name="Jouanno E."/>
            <person name="Herpin A."/>
            <person name="Schartl M."/>
            <person name="Postlethwait J."/>
            <person name="Schaerlinger B."/>
            <person name="Chardard D."/>
            <person name="Lecocq T."/>
            <person name="Poncet C."/>
            <person name="Jaffrelo L."/>
            <person name="Lampietro C."/>
            <person name="Guiguen Y."/>
        </authorList>
    </citation>
    <scope>NUCLEOTIDE SEQUENCE [LARGE SCALE GENOMIC DNA]</scope>
    <source>
        <tissue evidence="1">Blood</tissue>
    </source>
</reference>
<keyword evidence="2" id="KW-1185">Reference proteome</keyword>
<dbReference type="Proteomes" id="UP000465112">
    <property type="component" value="Chromosome 11"/>
</dbReference>
<accession>A0A6A5E5Y8</accession>
<proteinExistence type="predicted"/>
<comment type="caution">
    <text evidence="1">The sequence shown here is derived from an EMBL/GenBank/DDBJ whole genome shotgun (WGS) entry which is preliminary data.</text>
</comment>
<dbReference type="AlphaFoldDB" id="A0A6A5E5Y8"/>
<evidence type="ECO:0000313" key="2">
    <source>
        <dbReference type="Proteomes" id="UP000465112"/>
    </source>
</evidence>
<organism evidence="1 2">
    <name type="scientific">Perca fluviatilis</name>
    <name type="common">European perch</name>
    <dbReference type="NCBI Taxonomy" id="8168"/>
    <lineage>
        <taxon>Eukaryota</taxon>
        <taxon>Metazoa</taxon>
        <taxon>Chordata</taxon>
        <taxon>Craniata</taxon>
        <taxon>Vertebrata</taxon>
        <taxon>Euteleostomi</taxon>
        <taxon>Actinopterygii</taxon>
        <taxon>Neopterygii</taxon>
        <taxon>Teleostei</taxon>
        <taxon>Neoteleostei</taxon>
        <taxon>Acanthomorphata</taxon>
        <taxon>Eupercaria</taxon>
        <taxon>Perciformes</taxon>
        <taxon>Percoidei</taxon>
        <taxon>Percidae</taxon>
        <taxon>Percinae</taxon>
        <taxon>Perca</taxon>
    </lineage>
</organism>